<dbReference type="SUPFAM" id="SSF56672">
    <property type="entry name" value="DNA/RNA polymerases"/>
    <property type="match status" value="1"/>
</dbReference>
<name>A0AAF1AMQ9_DAUCS</name>
<dbReference type="Proteomes" id="UP000077755">
    <property type="component" value="Chromosome 2"/>
</dbReference>
<accession>A0AAF1AMQ9</accession>
<dbReference type="InterPro" id="IPR026960">
    <property type="entry name" value="RVT-Znf"/>
</dbReference>
<dbReference type="GO" id="GO:0004523">
    <property type="term" value="F:RNA-DNA hybrid ribonuclease activity"/>
    <property type="evidence" value="ECO:0007669"/>
    <property type="project" value="InterPro"/>
</dbReference>
<dbReference type="EMBL" id="CP093344">
    <property type="protein sequence ID" value="WOG86222.1"/>
    <property type="molecule type" value="Genomic_DNA"/>
</dbReference>
<dbReference type="AlphaFoldDB" id="A0AAF1AMQ9"/>
<dbReference type="Gene3D" id="3.30.420.10">
    <property type="entry name" value="Ribonuclease H-like superfamily/Ribonuclease H"/>
    <property type="match status" value="1"/>
</dbReference>
<feature type="domain" description="Reverse transcriptase" evidence="1">
    <location>
        <begin position="4"/>
        <end position="282"/>
    </location>
</feature>
<dbReference type="InterPro" id="IPR043502">
    <property type="entry name" value="DNA/RNA_pol_sf"/>
</dbReference>
<dbReference type="InterPro" id="IPR000477">
    <property type="entry name" value="RT_dom"/>
</dbReference>
<protein>
    <recommendedName>
        <fullName evidence="1">Reverse transcriptase domain-containing protein</fullName>
    </recommendedName>
</protein>
<dbReference type="CDD" id="cd06222">
    <property type="entry name" value="RNase_H_like"/>
    <property type="match status" value="1"/>
</dbReference>
<dbReference type="Pfam" id="PF13456">
    <property type="entry name" value="RVT_3"/>
    <property type="match status" value="1"/>
</dbReference>
<evidence type="ECO:0000313" key="3">
    <source>
        <dbReference type="Proteomes" id="UP000077755"/>
    </source>
</evidence>
<dbReference type="InterPro" id="IPR002156">
    <property type="entry name" value="RNaseH_domain"/>
</dbReference>
<dbReference type="InterPro" id="IPR036397">
    <property type="entry name" value="RNaseH_sf"/>
</dbReference>
<dbReference type="GO" id="GO:0003676">
    <property type="term" value="F:nucleic acid binding"/>
    <property type="evidence" value="ECO:0007669"/>
    <property type="project" value="InterPro"/>
</dbReference>
<reference evidence="2" key="2">
    <citation type="submission" date="2022-03" db="EMBL/GenBank/DDBJ databases">
        <title>Draft title - Genomic analysis of global carrot germplasm unveils the trajectory of domestication and the origin of high carotenoid orange carrot.</title>
        <authorList>
            <person name="Iorizzo M."/>
            <person name="Ellison S."/>
            <person name="Senalik D."/>
            <person name="Macko-Podgorni A."/>
            <person name="Grzebelus D."/>
            <person name="Bostan H."/>
            <person name="Rolling W."/>
            <person name="Curaba J."/>
            <person name="Simon P."/>
        </authorList>
    </citation>
    <scope>NUCLEOTIDE SEQUENCE</scope>
    <source>
        <tissue evidence="2">Leaf</tissue>
    </source>
</reference>
<dbReference type="InterPro" id="IPR044730">
    <property type="entry name" value="RNase_H-like_dom_plant"/>
</dbReference>
<proteinExistence type="predicted"/>
<dbReference type="PANTHER" id="PTHR33116">
    <property type="entry name" value="REVERSE TRANSCRIPTASE ZINC-BINDING DOMAIN-CONTAINING PROTEIN-RELATED-RELATED"/>
    <property type="match status" value="1"/>
</dbReference>
<dbReference type="Pfam" id="PF13966">
    <property type="entry name" value="zf-RVT"/>
    <property type="match status" value="1"/>
</dbReference>
<dbReference type="CDD" id="cd01650">
    <property type="entry name" value="RT_nLTR_like"/>
    <property type="match status" value="1"/>
</dbReference>
<dbReference type="KEGG" id="dcr:108207066"/>
<keyword evidence="3" id="KW-1185">Reference proteome</keyword>
<reference evidence="2" key="1">
    <citation type="journal article" date="2016" name="Nat. Genet.">
        <title>A high-quality carrot genome assembly provides new insights into carotenoid accumulation and asterid genome evolution.</title>
        <authorList>
            <person name="Iorizzo M."/>
            <person name="Ellison S."/>
            <person name="Senalik D."/>
            <person name="Zeng P."/>
            <person name="Satapoomin P."/>
            <person name="Huang J."/>
            <person name="Bowman M."/>
            <person name="Iovene M."/>
            <person name="Sanseverino W."/>
            <person name="Cavagnaro P."/>
            <person name="Yildiz M."/>
            <person name="Macko-Podgorni A."/>
            <person name="Moranska E."/>
            <person name="Grzebelus E."/>
            <person name="Grzebelus D."/>
            <person name="Ashrafi H."/>
            <person name="Zheng Z."/>
            <person name="Cheng S."/>
            <person name="Spooner D."/>
            <person name="Van Deynze A."/>
            <person name="Simon P."/>
        </authorList>
    </citation>
    <scope>NUCLEOTIDE SEQUENCE</scope>
    <source>
        <tissue evidence="2">Leaf</tissue>
    </source>
</reference>
<dbReference type="PROSITE" id="PS50878">
    <property type="entry name" value="RT_POL"/>
    <property type="match status" value="1"/>
</dbReference>
<evidence type="ECO:0000259" key="1">
    <source>
        <dbReference type="PROSITE" id="PS50878"/>
    </source>
</evidence>
<dbReference type="Pfam" id="PF00078">
    <property type="entry name" value="RVT_1"/>
    <property type="match status" value="1"/>
</dbReference>
<dbReference type="InterPro" id="IPR012337">
    <property type="entry name" value="RNaseH-like_sf"/>
</dbReference>
<evidence type="ECO:0000313" key="2">
    <source>
        <dbReference type="EMBL" id="WOG86222.1"/>
    </source>
</evidence>
<organism evidence="2 3">
    <name type="scientific">Daucus carota subsp. sativus</name>
    <name type="common">Carrot</name>
    <dbReference type="NCBI Taxonomy" id="79200"/>
    <lineage>
        <taxon>Eukaryota</taxon>
        <taxon>Viridiplantae</taxon>
        <taxon>Streptophyta</taxon>
        <taxon>Embryophyta</taxon>
        <taxon>Tracheophyta</taxon>
        <taxon>Spermatophyta</taxon>
        <taxon>Magnoliopsida</taxon>
        <taxon>eudicotyledons</taxon>
        <taxon>Gunneridae</taxon>
        <taxon>Pentapetalae</taxon>
        <taxon>asterids</taxon>
        <taxon>campanulids</taxon>
        <taxon>Apiales</taxon>
        <taxon>Apiaceae</taxon>
        <taxon>Apioideae</taxon>
        <taxon>Scandiceae</taxon>
        <taxon>Daucinae</taxon>
        <taxon>Daucus</taxon>
        <taxon>Daucus sect. Daucus</taxon>
    </lineage>
</organism>
<gene>
    <name evidence="2" type="ORF">DCAR_0205423</name>
</gene>
<dbReference type="SUPFAM" id="SSF53098">
    <property type="entry name" value="Ribonuclease H-like"/>
    <property type="match status" value="1"/>
</dbReference>
<dbReference type="PANTHER" id="PTHR33116:SF78">
    <property type="entry name" value="OS12G0587133 PROTEIN"/>
    <property type="match status" value="1"/>
</dbReference>
<sequence>MVCELAPITKLPLGSNSSFIALIPKSINAVHPSDFRPISLMNALVKLLSKVLATRLKSFMPLLISHNQTAFIKGRQISDGILITSEIVSLLQKQNLSGSIFKIDFEKAFDRVRWDFVLDVLSALNFGAKWISWVKSIFYSSRISVLVNGSPTEEFAPSRGLRQGDPLSPLLFNLVGESLSCLLNIGVRNCIFSGISLFGGKEIITHLQFADDVILFLHNADASIIGIKRILQCFQLLSGMKVNFTKSHLYGFHIPQSRIDKWTSCLGCMSGKLPFSYLGATIGASPTSVKFWEPLLARLRKKLGNFEATCISMAGRLILLKAALDSAPIYWLSLYKLPTSVLNSLERMRRSFLWGDTPVHKKLHLLNWERVCKSKANGGLGLSSIKLQNSILLAKWWWRAYSERGSFWNRIFVGCYGNLWSFDLKSLNPKRCSPIVRSILSITKERNLQSVFDRSNFKWICGDGLKILFWEDVWVFEQSLADRFPTLYGKSTKQYSSVASLLDFFRTSPRCNTLWSSPLDVTQLRNLDTLVSMISSVSLNGRVDRICWLPSGSVFSTVLARKYLCDEPSTNMLNAAMWNKVWQLKAPPKTILFLWKLVGGFLPTNLLLSQRLHDFNPQCRWCTNAPESITHIFWECDLARWTWSYVQSWWSIKEVHFSKFGFNLCYILSLFKPKFIKCIWELVVVAALWSIWLGRNELIFNNVRISKNNLQDLIFFRVSKWGNASKLILFDHVPVWRVNPVGTIHVYHHLDKSNYWEIRRNNFHVICMVDAAWGLSDWGDSRGGIGGLIRNNVGHNLYVFSGPSKALSILEAEVEAILHALITVKLLSLKHLKVVVCSDSASAINIIYEGVGRTFPLLESGFDYQTMLHDSVCLNYVPSIINDEADLLAKQGINKTHFFNHWANRDFYVGRPTSE</sequence>